<evidence type="ECO:0000313" key="1">
    <source>
        <dbReference type="EMBL" id="KOC59905.1"/>
    </source>
</evidence>
<reference evidence="1 2" key="1">
    <citation type="submission" date="2015-07" db="EMBL/GenBank/DDBJ databases">
        <title>The genome of Habropoda laboriosa.</title>
        <authorList>
            <person name="Pan H."/>
            <person name="Kapheim K."/>
        </authorList>
    </citation>
    <scope>NUCLEOTIDE SEQUENCE [LARGE SCALE GENOMIC DNA]</scope>
    <source>
        <strain evidence="1">0110345459</strain>
    </source>
</reference>
<organism evidence="1 2">
    <name type="scientific">Habropoda laboriosa</name>
    <dbReference type="NCBI Taxonomy" id="597456"/>
    <lineage>
        <taxon>Eukaryota</taxon>
        <taxon>Metazoa</taxon>
        <taxon>Ecdysozoa</taxon>
        <taxon>Arthropoda</taxon>
        <taxon>Hexapoda</taxon>
        <taxon>Insecta</taxon>
        <taxon>Pterygota</taxon>
        <taxon>Neoptera</taxon>
        <taxon>Endopterygota</taxon>
        <taxon>Hymenoptera</taxon>
        <taxon>Apocrita</taxon>
        <taxon>Aculeata</taxon>
        <taxon>Apoidea</taxon>
        <taxon>Anthophila</taxon>
        <taxon>Apidae</taxon>
        <taxon>Habropoda</taxon>
    </lineage>
</organism>
<gene>
    <name evidence="1" type="ORF">WH47_10547</name>
</gene>
<dbReference type="EMBL" id="KQ414878">
    <property type="protein sequence ID" value="KOC59905.1"/>
    <property type="molecule type" value="Genomic_DNA"/>
</dbReference>
<keyword evidence="2" id="KW-1185">Reference proteome</keyword>
<dbReference type="AlphaFoldDB" id="A0A0L7QMS0"/>
<protein>
    <submittedName>
        <fullName evidence="1">Uncharacterized protein</fullName>
    </submittedName>
</protein>
<feature type="non-terminal residue" evidence="1">
    <location>
        <position position="1"/>
    </location>
</feature>
<sequence>SIPNSFENFCYAIESRDELPKPEALKIKWTEESNIRVQKKPNNSCQGALYAKTKSNDKVERHEKYNNVISGNAKRLSSANKPKYM</sequence>
<name>A0A0L7QMS0_9HYME</name>
<dbReference type="Proteomes" id="UP000053825">
    <property type="component" value="Unassembled WGS sequence"/>
</dbReference>
<evidence type="ECO:0000313" key="2">
    <source>
        <dbReference type="Proteomes" id="UP000053825"/>
    </source>
</evidence>
<proteinExistence type="predicted"/>
<accession>A0A0L7QMS0</accession>